<accession>A0ABU6YU49</accession>
<evidence type="ECO:0000256" key="5">
    <source>
        <dbReference type="SAM" id="MobiDB-lite"/>
    </source>
</evidence>
<name>A0ABU6YU49_9FABA</name>
<dbReference type="InterPro" id="IPR027113">
    <property type="entry name" value="Transc_fact_NFYB/HAP3"/>
</dbReference>
<keyword evidence="2" id="KW-0805">Transcription regulation</keyword>
<dbReference type="Proteomes" id="UP001341840">
    <property type="component" value="Unassembled WGS sequence"/>
</dbReference>
<protein>
    <recommendedName>
        <fullName evidence="6">Transcription factor CBF/NF-Y/archaeal histone domain-containing protein</fullName>
    </recommendedName>
</protein>
<dbReference type="EMBL" id="JASCZI010243226">
    <property type="protein sequence ID" value="MED6212900.1"/>
    <property type="molecule type" value="Genomic_DNA"/>
</dbReference>
<evidence type="ECO:0000256" key="4">
    <source>
        <dbReference type="ARBA" id="ARBA00023163"/>
    </source>
</evidence>
<evidence type="ECO:0000313" key="8">
    <source>
        <dbReference type="Proteomes" id="UP001341840"/>
    </source>
</evidence>
<dbReference type="Gene3D" id="1.10.20.10">
    <property type="entry name" value="Histone, subunit A"/>
    <property type="match status" value="1"/>
</dbReference>
<organism evidence="7 8">
    <name type="scientific">Stylosanthes scabra</name>
    <dbReference type="NCBI Taxonomy" id="79078"/>
    <lineage>
        <taxon>Eukaryota</taxon>
        <taxon>Viridiplantae</taxon>
        <taxon>Streptophyta</taxon>
        <taxon>Embryophyta</taxon>
        <taxon>Tracheophyta</taxon>
        <taxon>Spermatophyta</taxon>
        <taxon>Magnoliopsida</taxon>
        <taxon>eudicotyledons</taxon>
        <taxon>Gunneridae</taxon>
        <taxon>Pentapetalae</taxon>
        <taxon>rosids</taxon>
        <taxon>fabids</taxon>
        <taxon>Fabales</taxon>
        <taxon>Fabaceae</taxon>
        <taxon>Papilionoideae</taxon>
        <taxon>50 kb inversion clade</taxon>
        <taxon>dalbergioids sensu lato</taxon>
        <taxon>Dalbergieae</taxon>
        <taxon>Pterocarpus clade</taxon>
        <taxon>Stylosanthes</taxon>
    </lineage>
</organism>
<evidence type="ECO:0000256" key="2">
    <source>
        <dbReference type="ARBA" id="ARBA00023015"/>
    </source>
</evidence>
<keyword evidence="3" id="KW-0238">DNA-binding</keyword>
<dbReference type="InterPro" id="IPR009072">
    <property type="entry name" value="Histone-fold"/>
</dbReference>
<evidence type="ECO:0000256" key="1">
    <source>
        <dbReference type="ARBA" id="ARBA00009053"/>
    </source>
</evidence>
<reference evidence="7 8" key="1">
    <citation type="journal article" date="2023" name="Plants (Basel)">
        <title>Bridging the Gap: Combining Genomics and Transcriptomics Approaches to Understand Stylosanthes scabra, an Orphan Legume from the Brazilian Caatinga.</title>
        <authorList>
            <person name="Ferreira-Neto J.R.C."/>
            <person name="da Silva M.D."/>
            <person name="Binneck E."/>
            <person name="de Melo N.F."/>
            <person name="da Silva R.H."/>
            <person name="de Melo A.L.T.M."/>
            <person name="Pandolfi V."/>
            <person name="Bustamante F.O."/>
            <person name="Brasileiro-Vidal A.C."/>
            <person name="Benko-Iseppon A.M."/>
        </authorList>
    </citation>
    <scope>NUCLEOTIDE SEQUENCE [LARGE SCALE GENOMIC DNA]</scope>
    <source>
        <tissue evidence="7">Leaves</tissue>
    </source>
</reference>
<evidence type="ECO:0000256" key="3">
    <source>
        <dbReference type="ARBA" id="ARBA00023125"/>
    </source>
</evidence>
<feature type="region of interest" description="Disordered" evidence="5">
    <location>
        <begin position="1"/>
        <end position="23"/>
    </location>
</feature>
<feature type="non-terminal residue" evidence="7">
    <location>
        <position position="117"/>
    </location>
</feature>
<feature type="domain" description="Transcription factor CBF/NF-Y/archaeal histone" evidence="6">
    <location>
        <begin position="29"/>
        <end position="94"/>
    </location>
</feature>
<dbReference type="Pfam" id="PF00808">
    <property type="entry name" value="CBFD_NFYB_HMF"/>
    <property type="match status" value="1"/>
</dbReference>
<keyword evidence="8" id="KW-1185">Reference proteome</keyword>
<dbReference type="PANTHER" id="PTHR11064:SF9">
    <property type="entry name" value="NUCLEAR TRANSCRIPTION FACTOR Y SUBUNIT BETA"/>
    <property type="match status" value="1"/>
</dbReference>
<evidence type="ECO:0000259" key="6">
    <source>
        <dbReference type="Pfam" id="PF00808"/>
    </source>
</evidence>
<proteinExistence type="inferred from homology"/>
<dbReference type="InterPro" id="IPR003958">
    <property type="entry name" value="CBFA_NFYB_domain"/>
</dbReference>
<dbReference type="PANTHER" id="PTHR11064">
    <property type="entry name" value="CCAAT-BINDING TRANSCRIPTION FACTOR-RELATED"/>
    <property type="match status" value="1"/>
</dbReference>
<comment type="similarity">
    <text evidence="1">Belongs to the NFYB/HAP3 subunit family.</text>
</comment>
<sequence>MSDAPAIPCGSGKEEEESSDSLEKDQYVYLPYNGIKNAMKRVLPREVKISEDAELTIQKCVSEFISYVTTKVCEKKKKEGRRATISGNDVIKAISILVSGMIVLDLYRFTSINSQRQ</sequence>
<comment type="caution">
    <text evidence="7">The sequence shown here is derived from an EMBL/GenBank/DDBJ whole genome shotgun (WGS) entry which is preliminary data.</text>
</comment>
<keyword evidence="4" id="KW-0804">Transcription</keyword>
<evidence type="ECO:0000313" key="7">
    <source>
        <dbReference type="EMBL" id="MED6212900.1"/>
    </source>
</evidence>
<dbReference type="SUPFAM" id="SSF47113">
    <property type="entry name" value="Histone-fold"/>
    <property type="match status" value="1"/>
</dbReference>
<gene>
    <name evidence="7" type="ORF">PIB30_087919</name>
</gene>